<organism evidence="4 5">
    <name type="scientific">Nakamurella multipartita (strain ATCC 700099 / DSM 44233 / CIP 104796 / JCM 9543 / NBRC 105858 / Y-104)</name>
    <name type="common">Microsphaera multipartita</name>
    <dbReference type="NCBI Taxonomy" id="479431"/>
    <lineage>
        <taxon>Bacteria</taxon>
        <taxon>Bacillati</taxon>
        <taxon>Actinomycetota</taxon>
        <taxon>Actinomycetes</taxon>
        <taxon>Nakamurellales</taxon>
        <taxon>Nakamurellaceae</taxon>
        <taxon>Nakamurella</taxon>
    </lineage>
</organism>
<dbReference type="EMBL" id="CP001737">
    <property type="protein sequence ID" value="ACV76712.1"/>
    <property type="molecule type" value="Genomic_DNA"/>
</dbReference>
<dbReference type="InterPro" id="IPR057232">
    <property type="entry name" value="DUF7910"/>
</dbReference>
<dbReference type="InterPro" id="IPR004843">
    <property type="entry name" value="Calcineurin-like_PHP"/>
</dbReference>
<feature type="domain" description="Calcineurin-like phosphoesterase" evidence="2">
    <location>
        <begin position="38"/>
        <end position="254"/>
    </location>
</feature>
<proteinExistence type="predicted"/>
<feature type="chain" id="PRO_5002994330" evidence="1">
    <location>
        <begin position="20"/>
        <end position="459"/>
    </location>
</feature>
<feature type="domain" description="DUF7910" evidence="3">
    <location>
        <begin position="371"/>
        <end position="458"/>
    </location>
</feature>
<dbReference type="GO" id="GO:0016787">
    <property type="term" value="F:hydrolase activity"/>
    <property type="evidence" value="ECO:0007669"/>
    <property type="project" value="InterPro"/>
</dbReference>
<keyword evidence="5" id="KW-1185">Reference proteome</keyword>
<dbReference type="PANTHER" id="PTHR43143:SF5">
    <property type="entry name" value="SECRETED PROTEIN"/>
    <property type="match status" value="1"/>
</dbReference>
<evidence type="ECO:0000313" key="4">
    <source>
        <dbReference type="EMBL" id="ACV76712.1"/>
    </source>
</evidence>
<dbReference type="AlphaFoldDB" id="C8XK29"/>
<dbReference type="SUPFAM" id="SSF56300">
    <property type="entry name" value="Metallo-dependent phosphatases"/>
    <property type="match status" value="1"/>
</dbReference>
<accession>C8XK29</accession>
<dbReference type="InParanoid" id="C8XK29"/>
<keyword evidence="1" id="KW-0732">Signal</keyword>
<dbReference type="Pfam" id="PF00149">
    <property type="entry name" value="Metallophos"/>
    <property type="match status" value="1"/>
</dbReference>
<dbReference type="KEGG" id="nml:Namu_0282"/>
<evidence type="ECO:0000259" key="3">
    <source>
        <dbReference type="Pfam" id="PF25490"/>
    </source>
</evidence>
<dbReference type="eggNOG" id="COG1409">
    <property type="taxonomic scope" value="Bacteria"/>
</dbReference>
<dbReference type="PANTHER" id="PTHR43143">
    <property type="entry name" value="METALLOPHOSPHOESTERASE, CALCINEURIN SUPERFAMILY"/>
    <property type="match status" value="1"/>
</dbReference>
<dbReference type="SUPFAM" id="SSF50405">
    <property type="entry name" value="Actin-crosslinking proteins"/>
    <property type="match status" value="1"/>
</dbReference>
<evidence type="ECO:0000259" key="2">
    <source>
        <dbReference type="Pfam" id="PF00149"/>
    </source>
</evidence>
<dbReference type="Pfam" id="PF25490">
    <property type="entry name" value="DUF7910"/>
    <property type="match status" value="1"/>
</dbReference>
<reference evidence="5" key="1">
    <citation type="submission" date="2009-09" db="EMBL/GenBank/DDBJ databases">
        <title>The complete genome of Nakamurella multipartita DSM 44233.</title>
        <authorList>
            <consortium name="US DOE Joint Genome Institute (JGI-PGF)"/>
            <person name="Lucas S."/>
            <person name="Copeland A."/>
            <person name="Lapidus A."/>
            <person name="Glavina del Rio T."/>
            <person name="Dalin E."/>
            <person name="Tice H."/>
            <person name="Bruce D."/>
            <person name="Goodwin L."/>
            <person name="Pitluck S."/>
            <person name="Kyrpides N."/>
            <person name="Mavromatis K."/>
            <person name="Ivanova N."/>
            <person name="Ovchinnikova G."/>
            <person name="Sims D."/>
            <person name="Meincke L."/>
            <person name="Brettin T."/>
            <person name="Detter J.C."/>
            <person name="Han C."/>
            <person name="Larimer F."/>
            <person name="Land M."/>
            <person name="Hauser L."/>
            <person name="Markowitz V."/>
            <person name="Cheng J.-F."/>
            <person name="Hugenholtz P."/>
            <person name="Woyke T."/>
            <person name="Wu D."/>
            <person name="Klenk H.-P."/>
            <person name="Eisen J.A."/>
        </authorList>
    </citation>
    <scope>NUCLEOTIDE SEQUENCE [LARGE SCALE GENOMIC DNA]</scope>
    <source>
        <strain evidence="5">ATCC 700099 / DSM 44233 / CIP 104796 / JCM 9543 / NBRC 105858 / Y-104</strain>
    </source>
</reference>
<gene>
    <name evidence="4" type="ordered locus">Namu_0282</name>
</gene>
<dbReference type="InterPro" id="IPR051918">
    <property type="entry name" value="STPP_CPPED1"/>
</dbReference>
<evidence type="ECO:0000313" key="5">
    <source>
        <dbReference type="Proteomes" id="UP000002218"/>
    </source>
</evidence>
<sequence length="459" mass="48531" precursor="true">MILLMLMIAAVSGAGPVQARTLPAPAAVAAAAPGAFSLAVIPDTQQEVFGADTRFANRTQWLVDNRAALNLAFVLHTGDVVNWDTADHAQYAIARTAMQKLTSAGIPWIPAIGNHDTAAVCAGGSACPGQSAHVNVRGTATFNQYFPVSSFPAVNGTFESGKVDNAWSTFTAGNMDWLVLNLELWPRAQVISWARDVVAGHPQHNVIVVTHSYLNAGGGIEQGNGGYGDTSPQYLYDNLVRPFSNVKLVFSGHVGNAASRTDVRPDGSKVVSFLGAFHSNSTNPVQIVTIDPAAGSVSTRFYAPKDGATWPQYATTVTGVSWGPPQPSGSWVALRAVANDRFVTAEAAGAQPLIANRTVAQGWERFILHSLGGNEVNLWSLASQRYVTAEAAGAQPLIANRAEALGWEQFELIDNGDGTVSFRARANNLLVTAEAAGAQSLVANRTAIGGWEKFVLVRL</sequence>
<protein>
    <submittedName>
        <fullName evidence="4">Metallophosphoesterase</fullName>
    </submittedName>
</protein>
<dbReference type="Gene3D" id="2.80.10.50">
    <property type="match status" value="1"/>
</dbReference>
<dbReference type="InterPro" id="IPR029052">
    <property type="entry name" value="Metallo-depent_PP-like"/>
</dbReference>
<dbReference type="STRING" id="479431.Namu_0282"/>
<evidence type="ECO:0000256" key="1">
    <source>
        <dbReference type="SAM" id="SignalP"/>
    </source>
</evidence>
<dbReference type="Proteomes" id="UP000002218">
    <property type="component" value="Chromosome"/>
</dbReference>
<dbReference type="Gene3D" id="3.60.21.10">
    <property type="match status" value="1"/>
</dbReference>
<dbReference type="CDD" id="cd00257">
    <property type="entry name" value="beta-trefoil_FSCN-like"/>
    <property type="match status" value="1"/>
</dbReference>
<name>C8XK29_NAKMY</name>
<reference evidence="4 5" key="2">
    <citation type="journal article" date="2010" name="Stand. Genomic Sci.">
        <title>Complete genome sequence of Nakamurella multipartita type strain (Y-104).</title>
        <authorList>
            <person name="Tice H."/>
            <person name="Mayilraj S."/>
            <person name="Sims D."/>
            <person name="Lapidus A."/>
            <person name="Nolan M."/>
            <person name="Lucas S."/>
            <person name="Glavina Del Rio T."/>
            <person name="Copeland A."/>
            <person name="Cheng J.F."/>
            <person name="Meincke L."/>
            <person name="Bruce D."/>
            <person name="Goodwin L."/>
            <person name="Pitluck S."/>
            <person name="Ivanova N."/>
            <person name="Mavromatis K."/>
            <person name="Ovchinnikova G."/>
            <person name="Pati A."/>
            <person name="Chen A."/>
            <person name="Palaniappan K."/>
            <person name="Land M."/>
            <person name="Hauser L."/>
            <person name="Chang Y.J."/>
            <person name="Jeffries C.D."/>
            <person name="Detter J.C."/>
            <person name="Brettin T."/>
            <person name="Rohde M."/>
            <person name="Goker M."/>
            <person name="Bristow J."/>
            <person name="Eisen J.A."/>
            <person name="Markowitz V."/>
            <person name="Hugenholtz P."/>
            <person name="Kyrpides N.C."/>
            <person name="Klenk H.P."/>
            <person name="Chen F."/>
        </authorList>
    </citation>
    <scope>NUCLEOTIDE SEQUENCE [LARGE SCALE GENOMIC DNA]</scope>
    <source>
        <strain evidence="5">ATCC 700099 / DSM 44233 / CIP 104796 / JCM 9543 / NBRC 105858 / Y-104</strain>
    </source>
</reference>
<feature type="signal peptide" evidence="1">
    <location>
        <begin position="1"/>
        <end position="19"/>
    </location>
</feature>
<dbReference type="InterPro" id="IPR008999">
    <property type="entry name" value="Actin-crosslinking"/>
</dbReference>
<dbReference type="HOGENOM" id="CLU_595572_0_0_11"/>